<sequence length="525" mass="58452">MSQIQALGVKNFRALVDTGVIELKPITMLVGRNSVGKSTFARVLPLLRQSNEEKRRAPVLWWGKYVDFGSFADVVNRNADVKELSIFFRILIEKGNEFAFLDDWWADELKLAESTIFDLEVVFAGAHDGSTYIRRTIISTGGISCTVTTTPLGTVEGISCDGEPWVPESDTQAIAAVGELLPILKYWKASKMKDGRTVRRAIAPFWAELLAHTASFAHGNTTEDKLRQIADSIPIGSGKAVLAALKKIQGPKSWRESISGLSEDDPQLTSLRRKTLLHSLPKLFALLNEDIKVFSREVRYLEPIRAAALRYYRVQELDVGEIDSKGANLAVFINSMTSYERQKFNLWLKRHLGFEVSSVRDGGGHISLRVQLDGAAEHVNLADTGFGMSQVLPIATQLWSSLFRRSREGGREASTTFVVEQPELHLHPAFQEQLADLFVAAATGDPEIHNGKTRIRVIAETHSSSLINRLGELIAEKKVSRDDVQVVMFDQKSVDGEMEIRISEFDGDGVLTNWPYGFFSTGRTE</sequence>
<name>A0AAE8NHX0_BURCE</name>
<dbReference type="InterPro" id="IPR051396">
    <property type="entry name" value="Bact_Antivir_Def_Nuclease"/>
</dbReference>
<accession>A0AAE8NHX0</accession>
<dbReference type="Pfam" id="PF13175">
    <property type="entry name" value="AAA_15"/>
    <property type="match status" value="1"/>
</dbReference>
<evidence type="ECO:0000313" key="2">
    <source>
        <dbReference type="EMBL" id="SPV21836.1"/>
    </source>
</evidence>
<reference evidence="2 3" key="1">
    <citation type="submission" date="2018-06" db="EMBL/GenBank/DDBJ databases">
        <authorList>
            <consortium name="Pathogen Informatics"/>
            <person name="Doyle S."/>
        </authorList>
    </citation>
    <scope>NUCLEOTIDE SEQUENCE [LARGE SCALE GENOMIC DNA]</scope>
    <source>
        <strain evidence="2 3">NCTC10661</strain>
    </source>
</reference>
<dbReference type="AlphaFoldDB" id="A0AAE8NHX0"/>
<dbReference type="RefSeq" id="WP_111998696.1">
    <property type="nucleotide sequence ID" value="NZ_CADEUP010000002.1"/>
</dbReference>
<evidence type="ECO:0000259" key="1">
    <source>
        <dbReference type="Pfam" id="PF13175"/>
    </source>
</evidence>
<gene>
    <name evidence="2" type="ORF">NCTC10661_04797</name>
</gene>
<dbReference type="Proteomes" id="UP000250416">
    <property type="component" value="Unassembled WGS sequence"/>
</dbReference>
<dbReference type="InterPro" id="IPR041685">
    <property type="entry name" value="AAA_GajA/Old/RecF-like"/>
</dbReference>
<organism evidence="2 3">
    <name type="scientific">Burkholderia cepacia</name>
    <name type="common">Pseudomonas cepacia</name>
    <dbReference type="NCBI Taxonomy" id="292"/>
    <lineage>
        <taxon>Bacteria</taxon>
        <taxon>Pseudomonadati</taxon>
        <taxon>Pseudomonadota</taxon>
        <taxon>Betaproteobacteria</taxon>
        <taxon>Burkholderiales</taxon>
        <taxon>Burkholderiaceae</taxon>
        <taxon>Burkholderia</taxon>
        <taxon>Burkholderia cepacia complex</taxon>
    </lineage>
</organism>
<dbReference type="SUPFAM" id="SSF52540">
    <property type="entry name" value="P-loop containing nucleoside triphosphate hydrolases"/>
    <property type="match status" value="1"/>
</dbReference>
<proteinExistence type="predicted"/>
<evidence type="ECO:0000313" key="3">
    <source>
        <dbReference type="Proteomes" id="UP000250416"/>
    </source>
</evidence>
<feature type="domain" description="Endonuclease GajA/Old nuclease/RecF-like AAA" evidence="1">
    <location>
        <begin position="4"/>
        <end position="467"/>
    </location>
</feature>
<dbReference type="EMBL" id="UARD01000028">
    <property type="protein sequence ID" value="SPV21836.1"/>
    <property type="molecule type" value="Genomic_DNA"/>
</dbReference>
<protein>
    <submittedName>
        <fullName evidence="2">Uncharacterized conserved protein</fullName>
    </submittedName>
</protein>
<dbReference type="PANTHER" id="PTHR43581:SF2">
    <property type="entry name" value="EXCINUCLEASE ATPASE SUBUNIT"/>
    <property type="match status" value="1"/>
</dbReference>
<dbReference type="InterPro" id="IPR027417">
    <property type="entry name" value="P-loop_NTPase"/>
</dbReference>
<comment type="caution">
    <text evidence="2">The sequence shown here is derived from an EMBL/GenBank/DDBJ whole genome shotgun (WGS) entry which is preliminary data.</text>
</comment>
<dbReference type="PANTHER" id="PTHR43581">
    <property type="entry name" value="ATP/GTP PHOSPHATASE"/>
    <property type="match status" value="1"/>
</dbReference>
<dbReference type="Gene3D" id="3.40.50.300">
    <property type="entry name" value="P-loop containing nucleotide triphosphate hydrolases"/>
    <property type="match status" value="1"/>
</dbReference>